<evidence type="ECO:0000313" key="3">
    <source>
        <dbReference type="Proteomes" id="UP001152607"/>
    </source>
</evidence>
<gene>
    <name evidence="2" type="ORF">PDIGIT_LOCUS13041</name>
</gene>
<evidence type="ECO:0000313" key="2">
    <source>
        <dbReference type="EMBL" id="CAI6339877.1"/>
    </source>
</evidence>
<keyword evidence="3" id="KW-1185">Reference proteome</keyword>
<keyword evidence="1" id="KW-0812">Transmembrane</keyword>
<accession>A0A9W4XYK5</accession>
<dbReference type="EMBL" id="CAOQHR010000009">
    <property type="protein sequence ID" value="CAI6339877.1"/>
    <property type="molecule type" value="Genomic_DNA"/>
</dbReference>
<dbReference type="AlphaFoldDB" id="A0A9W4XYK5"/>
<keyword evidence="1" id="KW-0472">Membrane</keyword>
<keyword evidence="1" id="KW-1133">Transmembrane helix</keyword>
<name>A0A9W4XYK5_9PLEO</name>
<comment type="caution">
    <text evidence="2">The sequence shown here is derived from an EMBL/GenBank/DDBJ whole genome shotgun (WGS) entry which is preliminary data.</text>
</comment>
<reference evidence="2" key="1">
    <citation type="submission" date="2023-01" db="EMBL/GenBank/DDBJ databases">
        <authorList>
            <person name="Van Ghelder C."/>
            <person name="Rancurel C."/>
        </authorList>
    </citation>
    <scope>NUCLEOTIDE SEQUENCE</scope>
    <source>
        <strain evidence="2">CNCM I-4278</strain>
    </source>
</reference>
<dbReference type="Proteomes" id="UP001152607">
    <property type="component" value="Unassembled WGS sequence"/>
</dbReference>
<protein>
    <submittedName>
        <fullName evidence="2">Uncharacterized protein</fullName>
    </submittedName>
</protein>
<dbReference type="OrthoDB" id="5428890at2759"/>
<sequence length="351" mass="41311">MALARSAKEDPVPEDIKADIIKGLWQWNTTPTSLMDIRKWDVYFQYYTAECQKAIGYGRGEYTTVRKHKDITVIAKKLEDGYTKEKIKQSLLPLDTQQRPTDVRVRMAEGSARLVARLISMVDIGPLPYGIQGRAPIPWDNEDWDLRTLLGQYFEESSTDPEGIKFEEEFTAFNLRRFSGLRIQWSNNLANHLRLMDNDTTLCIFHHVAFLRYQNSTIFPDGLAKETLQTLALLFPRYNKSTRRWLLSERSSSRDTIYLDQELLNCERLMPEERCAEKFKFWRDELITLKEKFEKPRSTSIVQFWYDRRNKVQWYTFWVAVLVLCLTIFFGLVQSIEGALQVYKAYHPNSK</sequence>
<proteinExistence type="predicted"/>
<feature type="transmembrane region" description="Helical" evidence="1">
    <location>
        <begin position="314"/>
        <end position="333"/>
    </location>
</feature>
<organism evidence="2 3">
    <name type="scientific">Periconia digitata</name>
    <dbReference type="NCBI Taxonomy" id="1303443"/>
    <lineage>
        <taxon>Eukaryota</taxon>
        <taxon>Fungi</taxon>
        <taxon>Dikarya</taxon>
        <taxon>Ascomycota</taxon>
        <taxon>Pezizomycotina</taxon>
        <taxon>Dothideomycetes</taxon>
        <taxon>Pleosporomycetidae</taxon>
        <taxon>Pleosporales</taxon>
        <taxon>Massarineae</taxon>
        <taxon>Periconiaceae</taxon>
        <taxon>Periconia</taxon>
    </lineage>
</organism>
<evidence type="ECO:0000256" key="1">
    <source>
        <dbReference type="SAM" id="Phobius"/>
    </source>
</evidence>